<dbReference type="OrthoDB" id="5865881at2759"/>
<dbReference type="AlphaFoldDB" id="A0A0B1SH31"/>
<keyword evidence="2" id="KW-1185">Reference proteome</keyword>
<feature type="non-terminal residue" evidence="1">
    <location>
        <position position="1"/>
    </location>
</feature>
<evidence type="ECO:0000313" key="2">
    <source>
        <dbReference type="Proteomes" id="UP000053660"/>
    </source>
</evidence>
<organism evidence="1 2">
    <name type="scientific">Oesophagostomum dentatum</name>
    <name type="common">Nodular worm</name>
    <dbReference type="NCBI Taxonomy" id="61180"/>
    <lineage>
        <taxon>Eukaryota</taxon>
        <taxon>Metazoa</taxon>
        <taxon>Ecdysozoa</taxon>
        <taxon>Nematoda</taxon>
        <taxon>Chromadorea</taxon>
        <taxon>Rhabditida</taxon>
        <taxon>Rhabditina</taxon>
        <taxon>Rhabditomorpha</taxon>
        <taxon>Strongyloidea</taxon>
        <taxon>Strongylidae</taxon>
        <taxon>Oesophagostomum</taxon>
    </lineage>
</organism>
<evidence type="ECO:0008006" key="3">
    <source>
        <dbReference type="Google" id="ProtNLM"/>
    </source>
</evidence>
<evidence type="ECO:0000313" key="1">
    <source>
        <dbReference type="EMBL" id="KHJ83171.1"/>
    </source>
</evidence>
<name>A0A0B1SH31_OESDE</name>
<accession>A0A0B1SH31</accession>
<dbReference type="EMBL" id="KN574753">
    <property type="protein sequence ID" value="KHJ83171.1"/>
    <property type="molecule type" value="Genomic_DNA"/>
</dbReference>
<dbReference type="InterPro" id="IPR035940">
    <property type="entry name" value="CAP_sf"/>
</dbReference>
<sequence>LAPPHAEQRTRLQTLNFSYDAIVPEHEKKQPLLSALYFWPNTGVQFEDIGSDVVELQNEKALALANILRADTPFVGCAVAKCGETATAACFYSKPYDAIVPEHEKKQPLLSALYFWPNTGVQFEDIGSDVVELQNEKALALANILRADTLFVGCAEAKCGDTATAACFYSKPDVKVGELVYKAGQNCLKGGPCTTYPNSSCESDYFLCKKN</sequence>
<proteinExistence type="predicted"/>
<dbReference type="SUPFAM" id="SSF55797">
    <property type="entry name" value="PR-1-like"/>
    <property type="match status" value="1"/>
</dbReference>
<gene>
    <name evidence="1" type="ORF">OESDEN_17132</name>
</gene>
<reference evidence="1 2" key="1">
    <citation type="submission" date="2014-03" db="EMBL/GenBank/DDBJ databases">
        <title>Draft genome of the hookworm Oesophagostomum dentatum.</title>
        <authorList>
            <person name="Mitreva M."/>
        </authorList>
    </citation>
    <scope>NUCLEOTIDE SEQUENCE [LARGE SCALE GENOMIC DNA]</scope>
    <source>
        <strain evidence="1 2">OD-Hann</strain>
    </source>
</reference>
<dbReference type="Gene3D" id="3.40.33.10">
    <property type="entry name" value="CAP"/>
    <property type="match status" value="1"/>
</dbReference>
<protein>
    <recommendedName>
        <fullName evidence="3">SCP domain-containing protein</fullName>
    </recommendedName>
</protein>
<dbReference type="Proteomes" id="UP000053660">
    <property type="component" value="Unassembled WGS sequence"/>
</dbReference>